<evidence type="ECO:0000256" key="3">
    <source>
        <dbReference type="SAM" id="SignalP"/>
    </source>
</evidence>
<dbReference type="GO" id="GO:0006508">
    <property type="term" value="P:proteolysis"/>
    <property type="evidence" value="ECO:0007669"/>
    <property type="project" value="UniProtKB-KW"/>
</dbReference>
<dbReference type="InterPro" id="IPR051333">
    <property type="entry name" value="CLIP_Serine_Protease"/>
</dbReference>
<keyword evidence="2" id="KW-0720">Serine protease</keyword>
<dbReference type="InterPro" id="IPR001254">
    <property type="entry name" value="Trypsin_dom"/>
</dbReference>
<dbReference type="GO" id="GO:0004252">
    <property type="term" value="F:serine-type endopeptidase activity"/>
    <property type="evidence" value="ECO:0007669"/>
    <property type="project" value="InterPro"/>
</dbReference>
<sequence>MGIVLLLFCFLASVAALPLQGHDRLRGRRIQEPSLLPVSYETVKDMASEAFHKSELVFGGHKSRPGLLPMQSLILYSSHDKPGMIFRCGGTLISPTHILTAAHCTINMTAPSNVMLGGVSLEYNSTTTQWRAIHTVHIHPEYNDNDRNHHNDISIIEFSPAVQFNNNIKLANILKNDDNLIKTAPWAVVSGFGTMNFTKTARGTEIVRSPDLLYADVTIYNATYCNDFKVWNGALNANEICAGAQGKGVGPGDSGGPIQVVDNHTTYQVGVASYATHLPYYMQNRQDLLPSVFMRVSHYCDYISDITSGAFKCQ</sequence>
<dbReference type="PROSITE" id="PS00135">
    <property type="entry name" value="TRYPSIN_SER"/>
    <property type="match status" value="1"/>
</dbReference>
<dbReference type="AlphaFoldDB" id="A0AA39I911"/>
<dbReference type="InterPro" id="IPR001314">
    <property type="entry name" value="Peptidase_S1A"/>
</dbReference>
<evidence type="ECO:0000259" key="4">
    <source>
        <dbReference type="PROSITE" id="PS50240"/>
    </source>
</evidence>
<protein>
    <recommendedName>
        <fullName evidence="4">Peptidase S1 domain-containing protein</fullName>
    </recommendedName>
</protein>
<dbReference type="SMART" id="SM00020">
    <property type="entry name" value="Tryp_SPc"/>
    <property type="match status" value="1"/>
</dbReference>
<evidence type="ECO:0000313" key="5">
    <source>
        <dbReference type="EMBL" id="KAK0420055.1"/>
    </source>
</evidence>
<dbReference type="PROSITE" id="PS00134">
    <property type="entry name" value="TRYPSIN_HIS"/>
    <property type="match status" value="1"/>
</dbReference>
<accession>A0AA39I911</accession>
<organism evidence="5 6">
    <name type="scientific">Steinernema hermaphroditum</name>
    <dbReference type="NCBI Taxonomy" id="289476"/>
    <lineage>
        <taxon>Eukaryota</taxon>
        <taxon>Metazoa</taxon>
        <taxon>Ecdysozoa</taxon>
        <taxon>Nematoda</taxon>
        <taxon>Chromadorea</taxon>
        <taxon>Rhabditida</taxon>
        <taxon>Tylenchina</taxon>
        <taxon>Panagrolaimomorpha</taxon>
        <taxon>Strongyloidoidea</taxon>
        <taxon>Steinernematidae</taxon>
        <taxon>Steinernema</taxon>
    </lineage>
</organism>
<dbReference type="EMBL" id="JAUCMV010000002">
    <property type="protein sequence ID" value="KAK0420055.1"/>
    <property type="molecule type" value="Genomic_DNA"/>
</dbReference>
<keyword evidence="6" id="KW-1185">Reference proteome</keyword>
<feature type="domain" description="Peptidase S1" evidence="4">
    <location>
        <begin position="57"/>
        <end position="308"/>
    </location>
</feature>
<dbReference type="InterPro" id="IPR043504">
    <property type="entry name" value="Peptidase_S1_PA_chymotrypsin"/>
</dbReference>
<evidence type="ECO:0000256" key="1">
    <source>
        <dbReference type="ARBA" id="ARBA00023157"/>
    </source>
</evidence>
<keyword evidence="2" id="KW-0645">Protease</keyword>
<keyword evidence="2" id="KW-0378">Hydrolase</keyword>
<dbReference type="SUPFAM" id="SSF50494">
    <property type="entry name" value="Trypsin-like serine proteases"/>
    <property type="match status" value="1"/>
</dbReference>
<gene>
    <name evidence="5" type="ORF">QR680_014489</name>
</gene>
<dbReference type="InterPro" id="IPR018114">
    <property type="entry name" value="TRYPSIN_HIS"/>
</dbReference>
<dbReference type="InterPro" id="IPR009003">
    <property type="entry name" value="Peptidase_S1_PA"/>
</dbReference>
<dbReference type="PROSITE" id="PS50240">
    <property type="entry name" value="TRYPSIN_DOM"/>
    <property type="match status" value="1"/>
</dbReference>
<dbReference type="CDD" id="cd00190">
    <property type="entry name" value="Tryp_SPc"/>
    <property type="match status" value="1"/>
</dbReference>
<dbReference type="PANTHER" id="PTHR24260">
    <property type="match status" value="1"/>
</dbReference>
<dbReference type="Pfam" id="PF00089">
    <property type="entry name" value="Trypsin"/>
    <property type="match status" value="1"/>
</dbReference>
<dbReference type="Gene3D" id="2.40.10.10">
    <property type="entry name" value="Trypsin-like serine proteases"/>
    <property type="match status" value="1"/>
</dbReference>
<comment type="caution">
    <text evidence="5">The sequence shown here is derived from an EMBL/GenBank/DDBJ whole genome shotgun (WGS) entry which is preliminary data.</text>
</comment>
<dbReference type="InterPro" id="IPR033116">
    <property type="entry name" value="TRYPSIN_SER"/>
</dbReference>
<dbReference type="FunFam" id="2.40.10.10:FF:000068">
    <property type="entry name" value="transmembrane protease serine 2"/>
    <property type="match status" value="1"/>
</dbReference>
<dbReference type="PANTHER" id="PTHR24260:SF136">
    <property type="entry name" value="GH08193P-RELATED"/>
    <property type="match status" value="1"/>
</dbReference>
<dbReference type="Proteomes" id="UP001175271">
    <property type="component" value="Unassembled WGS sequence"/>
</dbReference>
<dbReference type="PRINTS" id="PR00722">
    <property type="entry name" value="CHYMOTRYPSIN"/>
</dbReference>
<reference evidence="5" key="1">
    <citation type="submission" date="2023-06" db="EMBL/GenBank/DDBJ databases">
        <title>Genomic analysis of the entomopathogenic nematode Steinernema hermaphroditum.</title>
        <authorList>
            <person name="Schwarz E.M."/>
            <person name="Heppert J.K."/>
            <person name="Baniya A."/>
            <person name="Schwartz H.T."/>
            <person name="Tan C.-H."/>
            <person name="Antoshechkin I."/>
            <person name="Sternberg P.W."/>
            <person name="Goodrich-Blair H."/>
            <person name="Dillman A.R."/>
        </authorList>
    </citation>
    <scope>NUCLEOTIDE SEQUENCE</scope>
    <source>
        <strain evidence="5">PS9179</strain>
        <tissue evidence="5">Whole animal</tissue>
    </source>
</reference>
<proteinExistence type="predicted"/>
<feature type="signal peptide" evidence="3">
    <location>
        <begin position="1"/>
        <end position="16"/>
    </location>
</feature>
<evidence type="ECO:0000256" key="2">
    <source>
        <dbReference type="RuleBase" id="RU363034"/>
    </source>
</evidence>
<keyword evidence="3" id="KW-0732">Signal</keyword>
<evidence type="ECO:0000313" key="6">
    <source>
        <dbReference type="Proteomes" id="UP001175271"/>
    </source>
</evidence>
<keyword evidence="1" id="KW-1015">Disulfide bond</keyword>
<name>A0AA39I911_9BILA</name>
<feature type="chain" id="PRO_5041392480" description="Peptidase S1 domain-containing protein" evidence="3">
    <location>
        <begin position="17"/>
        <end position="314"/>
    </location>
</feature>